<name>F8AB81_THEID</name>
<sequence>MLMTLEKFWQKFASFLWPFGKAYSLLMQTRHVAYAKGVLKSHQVPAKVISVGNLSLGGEGKTPLVIWLARFFETQGVKAAIVTRGYRGRLKGPIIVGDQGKVFYPSKDIGDEAVLLSLKTEVPVIVARDRVAGARLAIQKRGVQVVILDDGFQHLPLKRDLDLVLMSPGRDPFKEKVFPAGYLRESWPALNRAHAFIITKSKPEDQKAQKLVEKLKCFAKPIFYAPFNLKNPYKLEDLWQRGKKPIQTKQEKVIAFCGLARPEPFFKAASHFFSLAQKVAFEDHVYYDQAQIDYLLAQKEKYSATGFVTTEKDAVKLKKFVQELEPCYLLPIEAKPEEGLGDFILKHLENNGTPC</sequence>
<feature type="binding site" evidence="13">
    <location>
        <begin position="55"/>
        <end position="62"/>
    </location>
    <ligand>
        <name>ATP</name>
        <dbReference type="ChEBI" id="CHEBI:30616"/>
    </ligand>
</feature>
<dbReference type="InParanoid" id="F8AB81"/>
<dbReference type="EC" id="2.7.1.130" evidence="3 13"/>
<dbReference type="EMBL" id="CP002683">
    <property type="protein sequence ID" value="AEH45537.1"/>
    <property type="molecule type" value="Genomic_DNA"/>
</dbReference>
<dbReference type="HAMAP" id="MF_00409">
    <property type="entry name" value="LpxK"/>
    <property type="match status" value="1"/>
</dbReference>
<organism evidence="14 15">
    <name type="scientific">Thermodesulfatator indicus (strain DSM 15286 / JCM 11887 / CIR29812)</name>
    <dbReference type="NCBI Taxonomy" id="667014"/>
    <lineage>
        <taxon>Bacteria</taxon>
        <taxon>Pseudomonadati</taxon>
        <taxon>Thermodesulfobacteriota</taxon>
        <taxon>Thermodesulfobacteria</taxon>
        <taxon>Thermodesulfobacteriales</taxon>
        <taxon>Thermodesulfatatoraceae</taxon>
        <taxon>Thermodesulfatator</taxon>
    </lineage>
</organism>
<gene>
    <name evidence="13" type="primary">lpxK</name>
    <name evidence="14" type="ordered locus">Thein_1679</name>
</gene>
<dbReference type="GO" id="GO:0009029">
    <property type="term" value="F:lipid-A 4'-kinase activity"/>
    <property type="evidence" value="ECO:0007669"/>
    <property type="project" value="UniProtKB-UniRule"/>
</dbReference>
<evidence type="ECO:0000256" key="10">
    <source>
        <dbReference type="ARBA" id="ARBA00022840"/>
    </source>
</evidence>
<dbReference type="UniPathway" id="UPA00359">
    <property type="reaction ID" value="UER00482"/>
</dbReference>
<comment type="function">
    <text evidence="1 13">Transfers the gamma-phosphate of ATP to the 4'-position of a tetraacyldisaccharide 1-phosphate intermediate (termed DS-1-P) to form tetraacyldisaccharide 1,4'-bis-phosphate (lipid IVA).</text>
</comment>
<dbReference type="SUPFAM" id="SSF52540">
    <property type="entry name" value="P-loop containing nucleoside triphosphate hydrolases"/>
    <property type="match status" value="1"/>
</dbReference>
<dbReference type="KEGG" id="tid:Thein_1679"/>
<evidence type="ECO:0000313" key="15">
    <source>
        <dbReference type="Proteomes" id="UP000006793"/>
    </source>
</evidence>
<evidence type="ECO:0000256" key="11">
    <source>
        <dbReference type="ARBA" id="ARBA00023098"/>
    </source>
</evidence>
<dbReference type="HOGENOM" id="CLU_038816_6_0_0"/>
<dbReference type="NCBIfam" id="TIGR00682">
    <property type="entry name" value="lpxK"/>
    <property type="match status" value="1"/>
</dbReference>
<evidence type="ECO:0000256" key="6">
    <source>
        <dbReference type="ARBA" id="ARBA00022556"/>
    </source>
</evidence>
<keyword evidence="8 13" id="KW-0547">Nucleotide-binding</keyword>
<dbReference type="STRING" id="667014.Thein_1679"/>
<keyword evidence="7 13" id="KW-0808">Transferase</keyword>
<reference evidence="15" key="1">
    <citation type="submission" date="2011-04" db="EMBL/GenBank/DDBJ databases">
        <title>The complete genome of Thermodesulfatator indicus DSM 15286.</title>
        <authorList>
            <person name="Lucas S."/>
            <person name="Copeland A."/>
            <person name="Lapidus A."/>
            <person name="Bruce D."/>
            <person name="Goodwin L."/>
            <person name="Pitluck S."/>
            <person name="Peters L."/>
            <person name="Kyrpides N."/>
            <person name="Mavromatis K."/>
            <person name="Pagani I."/>
            <person name="Ivanova N."/>
            <person name="Saunders L."/>
            <person name="Detter J.C."/>
            <person name="Tapia R."/>
            <person name="Han C."/>
            <person name="Land M."/>
            <person name="Hauser L."/>
            <person name="Markowitz V."/>
            <person name="Cheng J.-F."/>
            <person name="Hugenholtz P."/>
            <person name="Woyke T."/>
            <person name="Wu D."/>
            <person name="Spring S."/>
            <person name="Schroeder M."/>
            <person name="Brambilla E."/>
            <person name="Klenk H.-P."/>
            <person name="Eisen J.A."/>
        </authorList>
    </citation>
    <scope>NUCLEOTIDE SEQUENCE [LARGE SCALE GENOMIC DNA]</scope>
    <source>
        <strain evidence="15">DSM 15286 / JCM 11887 / CIR29812</strain>
    </source>
</reference>
<keyword evidence="6 13" id="KW-0441">Lipid A biosynthesis</keyword>
<evidence type="ECO:0000256" key="3">
    <source>
        <dbReference type="ARBA" id="ARBA00012071"/>
    </source>
</evidence>
<comment type="pathway">
    <text evidence="2 13">Glycolipid biosynthesis; lipid IV(A) biosynthesis; lipid IV(A) from (3R)-3-hydroxytetradecanoyl-[acyl-carrier-protein] and UDP-N-acetyl-alpha-D-glucosamine: step 6/6.</text>
</comment>
<comment type="catalytic activity">
    <reaction evidence="13">
        <text>a lipid A disaccharide + ATP = a lipid IVA + ADP + H(+)</text>
        <dbReference type="Rhea" id="RHEA:67840"/>
        <dbReference type="ChEBI" id="CHEBI:15378"/>
        <dbReference type="ChEBI" id="CHEBI:30616"/>
        <dbReference type="ChEBI" id="CHEBI:176343"/>
        <dbReference type="ChEBI" id="CHEBI:176425"/>
        <dbReference type="ChEBI" id="CHEBI:456216"/>
        <dbReference type="EC" id="2.7.1.130"/>
    </reaction>
</comment>
<keyword evidence="9 13" id="KW-0418">Kinase</keyword>
<evidence type="ECO:0000256" key="12">
    <source>
        <dbReference type="ARBA" id="ARBA00029757"/>
    </source>
</evidence>
<protein>
    <recommendedName>
        <fullName evidence="4 13">Tetraacyldisaccharide 4'-kinase</fullName>
        <ecNumber evidence="3 13">2.7.1.130</ecNumber>
    </recommendedName>
    <alternativeName>
        <fullName evidence="12 13">Lipid A 4'-kinase</fullName>
    </alternativeName>
</protein>
<dbReference type="Proteomes" id="UP000006793">
    <property type="component" value="Chromosome"/>
</dbReference>
<dbReference type="PaxDb" id="667014-Thein_1679"/>
<dbReference type="InterPro" id="IPR027417">
    <property type="entry name" value="P-loop_NTPase"/>
</dbReference>
<evidence type="ECO:0000256" key="5">
    <source>
        <dbReference type="ARBA" id="ARBA00022516"/>
    </source>
</evidence>
<evidence type="ECO:0000256" key="2">
    <source>
        <dbReference type="ARBA" id="ARBA00004870"/>
    </source>
</evidence>
<dbReference type="PANTHER" id="PTHR42724">
    <property type="entry name" value="TETRAACYLDISACCHARIDE 4'-KINASE"/>
    <property type="match status" value="1"/>
</dbReference>
<evidence type="ECO:0000256" key="13">
    <source>
        <dbReference type="HAMAP-Rule" id="MF_00409"/>
    </source>
</evidence>
<dbReference type="PANTHER" id="PTHR42724:SF1">
    <property type="entry name" value="TETRAACYLDISACCHARIDE 4'-KINASE, MITOCHONDRIAL-RELATED"/>
    <property type="match status" value="1"/>
</dbReference>
<evidence type="ECO:0000256" key="9">
    <source>
        <dbReference type="ARBA" id="ARBA00022777"/>
    </source>
</evidence>
<dbReference type="GO" id="GO:0005524">
    <property type="term" value="F:ATP binding"/>
    <property type="evidence" value="ECO:0007669"/>
    <property type="project" value="UniProtKB-UniRule"/>
</dbReference>
<evidence type="ECO:0000256" key="8">
    <source>
        <dbReference type="ARBA" id="ARBA00022741"/>
    </source>
</evidence>
<proteinExistence type="inferred from homology"/>
<reference evidence="14 15" key="2">
    <citation type="journal article" date="2012" name="Stand. Genomic Sci.">
        <title>Complete genome sequence of the thermophilic sulfate-reducing ocean bacterium Thermodesulfatator indicus type strain (CIR29812(T)).</title>
        <authorList>
            <person name="Anderson I."/>
            <person name="Saunders E."/>
            <person name="Lapidus A."/>
            <person name="Nolan M."/>
            <person name="Lucas S."/>
            <person name="Tice H."/>
            <person name="Del Rio T.G."/>
            <person name="Cheng J.F."/>
            <person name="Han C."/>
            <person name="Tapia R."/>
            <person name="Goodwin L.A."/>
            <person name="Pitluck S."/>
            <person name="Liolios K."/>
            <person name="Mavromatis K."/>
            <person name="Pagani I."/>
            <person name="Ivanova N."/>
            <person name="Mikhailova N."/>
            <person name="Pati A."/>
            <person name="Chen A."/>
            <person name="Palaniappan K."/>
            <person name="Land M."/>
            <person name="Hauser L."/>
            <person name="Jeffries C.D."/>
            <person name="Chang Y.J."/>
            <person name="Brambilla E.M."/>
            <person name="Rohde M."/>
            <person name="Spring S."/>
            <person name="Goker M."/>
            <person name="Detter J.C."/>
            <person name="Woyke T."/>
            <person name="Bristow J."/>
            <person name="Eisen J.A."/>
            <person name="Markowitz V."/>
            <person name="Hugenholtz P."/>
            <person name="Kyrpides N.C."/>
            <person name="Klenk H.P."/>
        </authorList>
    </citation>
    <scope>NUCLEOTIDE SEQUENCE [LARGE SCALE GENOMIC DNA]</scope>
    <source>
        <strain evidence="15">DSM 15286 / JCM 11887 / CIR29812</strain>
    </source>
</reference>
<comment type="similarity">
    <text evidence="13">Belongs to the LpxK family.</text>
</comment>
<keyword evidence="11 13" id="KW-0443">Lipid metabolism</keyword>
<evidence type="ECO:0000256" key="1">
    <source>
        <dbReference type="ARBA" id="ARBA00002274"/>
    </source>
</evidence>
<dbReference type="AlphaFoldDB" id="F8AB81"/>
<evidence type="ECO:0000313" key="14">
    <source>
        <dbReference type="EMBL" id="AEH45537.1"/>
    </source>
</evidence>
<keyword evidence="5 13" id="KW-0444">Lipid biosynthesis</keyword>
<evidence type="ECO:0000256" key="7">
    <source>
        <dbReference type="ARBA" id="ARBA00022679"/>
    </source>
</evidence>
<dbReference type="GO" id="GO:0005886">
    <property type="term" value="C:plasma membrane"/>
    <property type="evidence" value="ECO:0007669"/>
    <property type="project" value="TreeGrafter"/>
</dbReference>
<keyword evidence="15" id="KW-1185">Reference proteome</keyword>
<dbReference type="eggNOG" id="COG1663">
    <property type="taxonomic scope" value="Bacteria"/>
</dbReference>
<keyword evidence="10 13" id="KW-0067">ATP-binding</keyword>
<evidence type="ECO:0000256" key="4">
    <source>
        <dbReference type="ARBA" id="ARBA00016436"/>
    </source>
</evidence>
<dbReference type="GO" id="GO:0009244">
    <property type="term" value="P:lipopolysaccharide core region biosynthetic process"/>
    <property type="evidence" value="ECO:0007669"/>
    <property type="project" value="TreeGrafter"/>
</dbReference>
<accession>F8AB81</accession>
<dbReference type="InterPro" id="IPR003758">
    <property type="entry name" value="LpxK"/>
</dbReference>
<dbReference type="PATRIC" id="fig|667014.3.peg.1728"/>
<dbReference type="Pfam" id="PF02606">
    <property type="entry name" value="LpxK"/>
    <property type="match status" value="1"/>
</dbReference>
<dbReference type="FunCoup" id="F8AB81">
    <property type="interactions" value="209"/>
</dbReference>
<dbReference type="GO" id="GO:0009245">
    <property type="term" value="P:lipid A biosynthetic process"/>
    <property type="evidence" value="ECO:0007669"/>
    <property type="project" value="UniProtKB-UniRule"/>
</dbReference>